<evidence type="ECO:0000256" key="2">
    <source>
        <dbReference type="ARBA" id="ARBA00022840"/>
    </source>
</evidence>
<keyword evidence="6" id="KW-0132">Cell division</keyword>
<dbReference type="GO" id="GO:0051301">
    <property type="term" value="P:cell division"/>
    <property type="evidence" value="ECO:0007669"/>
    <property type="project" value="UniProtKB-KW"/>
</dbReference>
<dbReference type="EMBL" id="CP059572">
    <property type="protein sequence ID" value="QXJ20630.1"/>
    <property type="molecule type" value="Genomic_DNA"/>
</dbReference>
<dbReference type="PANTHER" id="PTHR22683">
    <property type="entry name" value="SPORULATION PROTEIN RELATED"/>
    <property type="match status" value="1"/>
</dbReference>
<feature type="transmembrane region" description="Helical" evidence="4">
    <location>
        <begin position="50"/>
        <end position="68"/>
    </location>
</feature>
<keyword evidence="4" id="KW-0812">Transmembrane</keyword>
<dbReference type="PROSITE" id="PS50901">
    <property type="entry name" value="FTSK"/>
    <property type="match status" value="1"/>
</dbReference>
<dbReference type="InterPro" id="IPR050206">
    <property type="entry name" value="FtsK/SpoIIIE/SftA"/>
</dbReference>
<name>A0ABX8QPA6_9ACTN</name>
<evidence type="ECO:0000256" key="1">
    <source>
        <dbReference type="ARBA" id="ARBA00022741"/>
    </source>
</evidence>
<gene>
    <name evidence="6" type="ORF">AGRA3207_001378</name>
</gene>
<keyword evidence="4" id="KW-1133">Transmembrane helix</keyword>
<keyword evidence="7" id="KW-1185">Reference proteome</keyword>
<feature type="transmembrane region" description="Helical" evidence="4">
    <location>
        <begin position="130"/>
        <end position="147"/>
    </location>
</feature>
<accession>A0ABX8QPA6</accession>
<keyword evidence="4" id="KW-0472">Membrane</keyword>
<dbReference type="Gene3D" id="3.40.50.300">
    <property type="entry name" value="P-loop containing nucleotide triphosphate hydrolases"/>
    <property type="match status" value="1"/>
</dbReference>
<evidence type="ECO:0000256" key="4">
    <source>
        <dbReference type="SAM" id="Phobius"/>
    </source>
</evidence>
<feature type="binding site" evidence="3">
    <location>
        <begin position="286"/>
        <end position="293"/>
    </location>
    <ligand>
        <name>ATP</name>
        <dbReference type="ChEBI" id="CHEBI:30616"/>
    </ligand>
</feature>
<dbReference type="PANTHER" id="PTHR22683:SF41">
    <property type="entry name" value="DNA TRANSLOCASE FTSK"/>
    <property type="match status" value="1"/>
</dbReference>
<dbReference type="InterPro" id="IPR027417">
    <property type="entry name" value="P-loop_NTPase"/>
</dbReference>
<feature type="transmembrane region" description="Helical" evidence="4">
    <location>
        <begin position="74"/>
        <end position="92"/>
    </location>
</feature>
<dbReference type="Proteomes" id="UP001049518">
    <property type="component" value="Chromosome"/>
</dbReference>
<evidence type="ECO:0000313" key="7">
    <source>
        <dbReference type="Proteomes" id="UP001049518"/>
    </source>
</evidence>
<evidence type="ECO:0000256" key="3">
    <source>
        <dbReference type="PROSITE-ProRule" id="PRU00289"/>
    </source>
</evidence>
<dbReference type="SUPFAM" id="SSF52540">
    <property type="entry name" value="P-loop containing nucleoside triphosphate hydrolases"/>
    <property type="match status" value="1"/>
</dbReference>
<organism evidence="6 7">
    <name type="scientific">Actinomadura graeca</name>
    <dbReference type="NCBI Taxonomy" id="2750812"/>
    <lineage>
        <taxon>Bacteria</taxon>
        <taxon>Bacillati</taxon>
        <taxon>Actinomycetota</taxon>
        <taxon>Actinomycetes</taxon>
        <taxon>Streptosporangiales</taxon>
        <taxon>Thermomonosporaceae</taxon>
        <taxon>Actinomadura</taxon>
    </lineage>
</organism>
<protein>
    <submittedName>
        <fullName evidence="6">Cell division protein FtsK</fullName>
    </submittedName>
</protein>
<keyword evidence="2 3" id="KW-0067">ATP-binding</keyword>
<dbReference type="RefSeq" id="WP_231333716.1">
    <property type="nucleotide sequence ID" value="NZ_CP059572.1"/>
</dbReference>
<proteinExistence type="predicted"/>
<feature type="domain" description="FtsK" evidence="5">
    <location>
        <begin position="259"/>
        <end position="445"/>
    </location>
</feature>
<dbReference type="InterPro" id="IPR002543">
    <property type="entry name" value="FtsK_dom"/>
</dbReference>
<keyword evidence="6" id="KW-0131">Cell cycle</keyword>
<evidence type="ECO:0000259" key="5">
    <source>
        <dbReference type="PROSITE" id="PS50901"/>
    </source>
</evidence>
<evidence type="ECO:0000313" key="6">
    <source>
        <dbReference type="EMBL" id="QXJ20630.1"/>
    </source>
</evidence>
<keyword evidence="1 3" id="KW-0547">Nucleotide-binding</keyword>
<sequence>MNRSRKIQRHARKLRRNGLQPVVILDRDDRLPDVAVVLIVRALWRYRSELAPFYSGFMLALGGTVLHITHSKWWPCLLSVATVATWILALFGNRLGLVLPSERLYAAVVVMSGGGWLAAVTALGIAFSPLLWALVGGGVLLAIPWWLHRRRRSKVRVDRQIAAWPDIAESVGLRGSRVQSAVVDVWGWRARFALARGQTIQDVTARVPAIESALGTFRGAVRVFPTRDAKANRFELRVLDADPHAEAIPWPGASVASIVEPIDLGPFEDASSARVLLLRRHALIGGVAGSGKSGGINVLMGNLSACRDAVIWAIDLKRGMELRPWASCIDRLATTPDQARMMLRDAVVVLEGRAQWLAAQGRRVWDPSPDYPALVIIVDEYAELADDAPEAAGDTDSIARRGRAVAVTLIAATQRPTQKAMGKGAVRSQMDVRICFRVRERRDVDLILGQGMLGAGWHAHTLDAPGKFLLSAPEHDTPQRGRAYLLTDAAVSAAAEHHAALRPGLDVVSREALEEGRSKFVDAAVAPSPRRALSGDEHAETALGEALEGAPIEGTSVAHLLMLTGMSRPTLYRRLNDLVKSGRAVQVGRGRYKASDHA</sequence>
<feature type="transmembrane region" description="Helical" evidence="4">
    <location>
        <begin position="104"/>
        <end position="124"/>
    </location>
</feature>
<reference evidence="6" key="1">
    <citation type="submission" date="2020-07" db="EMBL/GenBank/DDBJ databases">
        <authorList>
            <person name="Tarantini F.S."/>
            <person name="Hong K.W."/>
            <person name="Chan K.G."/>
        </authorList>
    </citation>
    <scope>NUCLEOTIDE SEQUENCE</scope>
    <source>
        <strain evidence="6">32-07</strain>
    </source>
</reference>